<dbReference type="Pfam" id="PF00814">
    <property type="entry name" value="TsaD"/>
    <property type="match status" value="1"/>
</dbReference>
<evidence type="ECO:0000313" key="2">
    <source>
        <dbReference type="EMBL" id="MEK9500657.1"/>
    </source>
</evidence>
<keyword evidence="2" id="KW-0808">Transferase</keyword>
<dbReference type="EC" id="2.3.1.234" evidence="2"/>
<proteinExistence type="predicted"/>
<dbReference type="PANTHER" id="PTHR11735:SF11">
    <property type="entry name" value="TRNA THREONYLCARBAMOYLADENOSINE BIOSYNTHESIS PROTEIN TSAB"/>
    <property type="match status" value="1"/>
</dbReference>
<dbReference type="InterPro" id="IPR000905">
    <property type="entry name" value="Gcp-like_dom"/>
</dbReference>
<keyword evidence="3" id="KW-1185">Reference proteome</keyword>
<reference evidence="2 3" key="1">
    <citation type="submission" date="2024-02" db="EMBL/GenBank/DDBJ databases">
        <title>A novel Gemmatimonadota bacterium.</title>
        <authorList>
            <person name="Du Z.-J."/>
            <person name="Ye Y.-Q."/>
        </authorList>
    </citation>
    <scope>NUCLEOTIDE SEQUENCE [LARGE SCALE GENOMIC DNA]</scope>
    <source>
        <strain evidence="2 3">DH-20</strain>
    </source>
</reference>
<sequence>MTGLVLAIETSGPVGSVALARDGAVVARRFLRERGRHAGALPGAIAEVLRAAASTPAEVEAVAVGSGPGSFTGVRVAGAAANGFAHALGRPVVPVSSLAAAALTAAALPAGAGPWPAEGWPPVRTGVPVRVLFDARGDRVFTAVHEVLDDTATVIEAPRFARLPELLDGIGGAVVCGDAVLRHAEALEAAGAEVLPPPAGVPTADGVIAALARGLAGPPGPAGAWEPEYLRETGAVRARRQSDR</sequence>
<dbReference type="EMBL" id="JBBHLI010000003">
    <property type="protein sequence ID" value="MEK9500657.1"/>
    <property type="molecule type" value="Genomic_DNA"/>
</dbReference>
<gene>
    <name evidence="2" type="primary">tsaB</name>
    <name evidence="2" type="ORF">WI372_06680</name>
</gene>
<dbReference type="Proteomes" id="UP001484239">
    <property type="component" value="Unassembled WGS sequence"/>
</dbReference>
<dbReference type="PANTHER" id="PTHR11735">
    <property type="entry name" value="TRNA N6-ADENOSINE THREONYLCARBAMOYLTRANSFERASE"/>
    <property type="match status" value="1"/>
</dbReference>
<dbReference type="RefSeq" id="WP_405279992.1">
    <property type="nucleotide sequence ID" value="NZ_CP144380.1"/>
</dbReference>
<accession>A0ABU9E7F2</accession>
<dbReference type="GO" id="GO:0061711">
    <property type="term" value="F:tRNA N(6)-L-threonylcarbamoyladenine synthase activity"/>
    <property type="evidence" value="ECO:0007669"/>
    <property type="project" value="UniProtKB-EC"/>
</dbReference>
<name>A0ABU9E7F2_9BACT</name>
<comment type="caution">
    <text evidence="2">The sequence shown here is derived from an EMBL/GenBank/DDBJ whole genome shotgun (WGS) entry which is preliminary data.</text>
</comment>
<dbReference type="InterPro" id="IPR043129">
    <property type="entry name" value="ATPase_NBD"/>
</dbReference>
<keyword evidence="2" id="KW-0012">Acyltransferase</keyword>
<dbReference type="InterPro" id="IPR022496">
    <property type="entry name" value="T6A_TsaB"/>
</dbReference>
<dbReference type="SUPFAM" id="SSF53067">
    <property type="entry name" value="Actin-like ATPase domain"/>
    <property type="match status" value="1"/>
</dbReference>
<evidence type="ECO:0000259" key="1">
    <source>
        <dbReference type="Pfam" id="PF00814"/>
    </source>
</evidence>
<protein>
    <submittedName>
        <fullName evidence="2">tRNA (Adenosine(37)-N6)-threonylcarbamoyltransferase complex dimerization subunit type 1 TsaB</fullName>
        <ecNumber evidence="2">2.3.1.234</ecNumber>
    </submittedName>
</protein>
<evidence type="ECO:0000313" key="3">
    <source>
        <dbReference type="Proteomes" id="UP001484239"/>
    </source>
</evidence>
<dbReference type="Gene3D" id="3.30.420.40">
    <property type="match status" value="2"/>
</dbReference>
<feature type="domain" description="Gcp-like" evidence="1">
    <location>
        <begin position="36"/>
        <end position="167"/>
    </location>
</feature>
<organism evidence="2 3">
    <name type="scientific">Gaopeijia maritima</name>
    <dbReference type="NCBI Taxonomy" id="3119007"/>
    <lineage>
        <taxon>Bacteria</taxon>
        <taxon>Pseudomonadati</taxon>
        <taxon>Gemmatimonadota</taxon>
        <taxon>Longimicrobiia</taxon>
        <taxon>Gaopeijiales</taxon>
        <taxon>Gaopeijiaceae</taxon>
        <taxon>Gaopeijia</taxon>
    </lineage>
</organism>
<dbReference type="NCBIfam" id="TIGR03725">
    <property type="entry name" value="T6A_YeaZ"/>
    <property type="match status" value="1"/>
</dbReference>